<dbReference type="InterPro" id="IPR005145">
    <property type="entry name" value="Sua5_C"/>
</dbReference>
<dbReference type="SUPFAM" id="SSF55821">
    <property type="entry name" value="YrdC/RibB"/>
    <property type="match status" value="1"/>
</dbReference>
<accession>A0A6J6JCZ8</accession>
<dbReference type="EC" id="2.7.7.87" evidence="3"/>
<evidence type="ECO:0000256" key="6">
    <source>
        <dbReference type="ARBA" id="ARBA00022694"/>
    </source>
</evidence>
<dbReference type="GO" id="GO:0061710">
    <property type="term" value="F:L-threonylcarbamoyladenylate synthase"/>
    <property type="evidence" value="ECO:0007669"/>
    <property type="project" value="UniProtKB-EC"/>
</dbReference>
<evidence type="ECO:0000256" key="1">
    <source>
        <dbReference type="ARBA" id="ARBA00004496"/>
    </source>
</evidence>
<evidence type="ECO:0000256" key="4">
    <source>
        <dbReference type="ARBA" id="ARBA00022490"/>
    </source>
</evidence>
<dbReference type="EMBL" id="CAEZVM010000036">
    <property type="protein sequence ID" value="CAB4635007.1"/>
    <property type="molecule type" value="Genomic_DNA"/>
</dbReference>
<evidence type="ECO:0000256" key="5">
    <source>
        <dbReference type="ARBA" id="ARBA00022679"/>
    </source>
</evidence>
<name>A0A6J6JCZ8_9ZZZZ</name>
<dbReference type="PANTHER" id="PTHR17490:SF16">
    <property type="entry name" value="THREONYLCARBAMOYL-AMP SYNTHASE"/>
    <property type="match status" value="1"/>
</dbReference>
<evidence type="ECO:0000256" key="8">
    <source>
        <dbReference type="ARBA" id="ARBA00022741"/>
    </source>
</evidence>
<evidence type="ECO:0000256" key="11">
    <source>
        <dbReference type="ARBA" id="ARBA00048366"/>
    </source>
</evidence>
<dbReference type="Gene3D" id="3.40.50.11030">
    <property type="entry name" value="Threonylcarbamoyl-AMP synthase, C-terminal domain"/>
    <property type="match status" value="1"/>
</dbReference>
<keyword evidence="6" id="KW-0819">tRNA processing</keyword>
<comment type="catalytic activity">
    <reaction evidence="11">
        <text>L-threonine + hydrogencarbonate + ATP = L-threonylcarbamoyladenylate + diphosphate + H2O</text>
        <dbReference type="Rhea" id="RHEA:36407"/>
        <dbReference type="ChEBI" id="CHEBI:15377"/>
        <dbReference type="ChEBI" id="CHEBI:17544"/>
        <dbReference type="ChEBI" id="CHEBI:30616"/>
        <dbReference type="ChEBI" id="CHEBI:33019"/>
        <dbReference type="ChEBI" id="CHEBI:57926"/>
        <dbReference type="ChEBI" id="CHEBI:73682"/>
        <dbReference type="EC" id="2.7.7.87"/>
    </reaction>
</comment>
<evidence type="ECO:0000256" key="3">
    <source>
        <dbReference type="ARBA" id="ARBA00012584"/>
    </source>
</evidence>
<dbReference type="Gene3D" id="3.90.870.10">
    <property type="entry name" value="DHBP synthase"/>
    <property type="match status" value="1"/>
</dbReference>
<dbReference type="GO" id="GO:0003725">
    <property type="term" value="F:double-stranded RNA binding"/>
    <property type="evidence" value="ECO:0007669"/>
    <property type="project" value="InterPro"/>
</dbReference>
<dbReference type="GO" id="GO:0006450">
    <property type="term" value="P:regulation of translational fidelity"/>
    <property type="evidence" value="ECO:0007669"/>
    <property type="project" value="TreeGrafter"/>
</dbReference>
<proteinExistence type="inferred from homology"/>
<comment type="similarity">
    <text evidence="2">Belongs to the SUA5 family.</text>
</comment>
<evidence type="ECO:0000259" key="12">
    <source>
        <dbReference type="PROSITE" id="PS51163"/>
    </source>
</evidence>
<evidence type="ECO:0000256" key="9">
    <source>
        <dbReference type="ARBA" id="ARBA00022840"/>
    </source>
</evidence>
<reference evidence="13" key="1">
    <citation type="submission" date="2020-05" db="EMBL/GenBank/DDBJ databases">
        <authorList>
            <person name="Chiriac C."/>
            <person name="Salcher M."/>
            <person name="Ghai R."/>
            <person name="Kavagutti S V."/>
        </authorList>
    </citation>
    <scope>NUCLEOTIDE SEQUENCE</scope>
</reference>
<dbReference type="InterPro" id="IPR006070">
    <property type="entry name" value="Sua5-like_dom"/>
</dbReference>
<evidence type="ECO:0000313" key="13">
    <source>
        <dbReference type="EMBL" id="CAB4635007.1"/>
    </source>
</evidence>
<dbReference type="InterPro" id="IPR017945">
    <property type="entry name" value="DHBP_synth_RibB-like_a/b_dom"/>
</dbReference>
<dbReference type="GO" id="GO:0000049">
    <property type="term" value="F:tRNA binding"/>
    <property type="evidence" value="ECO:0007669"/>
    <property type="project" value="TreeGrafter"/>
</dbReference>
<dbReference type="Pfam" id="PF03481">
    <property type="entry name" value="Sua5_C"/>
    <property type="match status" value="1"/>
</dbReference>
<dbReference type="InterPro" id="IPR050156">
    <property type="entry name" value="TC-AMP_synthase_SUA5"/>
</dbReference>
<gene>
    <name evidence="13" type="ORF">UFOPK2032_00882</name>
</gene>
<keyword evidence="7" id="KW-0548">Nucleotidyltransferase</keyword>
<dbReference type="AlphaFoldDB" id="A0A6J6JCZ8"/>
<sequence length="226" mass="24107">MTLILPRAYSAKDFVTGGQDSVGLRVPNHKAALDLLSAFMEIGGQGIAAPSANRFGKVSPTTAQDVRAELGDYLDADDLILEGGPSEVGIESTIIDCTGPAPRVLRPGSVTAEMISAVTSLKLGDYDEEIRVSGAMESHYAPSAQVILDEQPAVGDGFIAMENVDSPEGVIRLASPRSVEEYAQQLYLALRSADQRLLKRVVAWQPIGPGVAFAIRDRLQKARTKS</sequence>
<evidence type="ECO:0000256" key="10">
    <source>
        <dbReference type="ARBA" id="ARBA00029774"/>
    </source>
</evidence>
<keyword evidence="8" id="KW-0547">Nucleotide-binding</keyword>
<dbReference type="GO" id="GO:0005524">
    <property type="term" value="F:ATP binding"/>
    <property type="evidence" value="ECO:0007669"/>
    <property type="project" value="UniProtKB-KW"/>
</dbReference>
<evidence type="ECO:0000256" key="2">
    <source>
        <dbReference type="ARBA" id="ARBA00007663"/>
    </source>
</evidence>
<dbReference type="PROSITE" id="PS51163">
    <property type="entry name" value="YRDC"/>
    <property type="match status" value="1"/>
</dbReference>
<keyword evidence="4" id="KW-0963">Cytoplasm</keyword>
<comment type="subcellular location">
    <subcellularLocation>
        <location evidence="1">Cytoplasm</location>
    </subcellularLocation>
</comment>
<dbReference type="Pfam" id="PF01300">
    <property type="entry name" value="Sua5_yciO_yrdC"/>
    <property type="match status" value="1"/>
</dbReference>
<dbReference type="GO" id="GO:0008033">
    <property type="term" value="P:tRNA processing"/>
    <property type="evidence" value="ECO:0007669"/>
    <property type="project" value="UniProtKB-KW"/>
</dbReference>
<dbReference type="PANTHER" id="PTHR17490">
    <property type="entry name" value="SUA5"/>
    <property type="match status" value="1"/>
</dbReference>
<keyword evidence="5" id="KW-0808">Transferase</keyword>
<organism evidence="13">
    <name type="scientific">freshwater metagenome</name>
    <dbReference type="NCBI Taxonomy" id="449393"/>
    <lineage>
        <taxon>unclassified sequences</taxon>
        <taxon>metagenomes</taxon>
        <taxon>ecological metagenomes</taxon>
    </lineage>
</organism>
<evidence type="ECO:0000256" key="7">
    <source>
        <dbReference type="ARBA" id="ARBA00022695"/>
    </source>
</evidence>
<feature type="domain" description="YrdC-like" evidence="12">
    <location>
        <begin position="1"/>
        <end position="110"/>
    </location>
</feature>
<keyword evidence="9" id="KW-0067">ATP-binding</keyword>
<protein>
    <recommendedName>
        <fullName evidence="10">L-threonylcarbamoyladenylate synthase</fullName>
        <ecNumber evidence="3">2.7.7.87</ecNumber>
    </recommendedName>
    <alternativeName>
        <fullName evidence="10">L-threonylcarbamoyladenylate synthase</fullName>
    </alternativeName>
</protein>
<dbReference type="GO" id="GO:0005737">
    <property type="term" value="C:cytoplasm"/>
    <property type="evidence" value="ECO:0007669"/>
    <property type="project" value="UniProtKB-SubCell"/>
</dbReference>
<dbReference type="InterPro" id="IPR038385">
    <property type="entry name" value="Sua5/YwlC_C"/>
</dbReference>